<dbReference type="RefSeq" id="WP_187084301.1">
    <property type="nucleotide sequence ID" value="NZ_JACORU010000013.1"/>
</dbReference>
<dbReference type="SUPFAM" id="SSF103196">
    <property type="entry name" value="Roadblock/LC7 domain"/>
    <property type="match status" value="1"/>
</dbReference>
<accession>A0A923MCE8</accession>
<dbReference type="Gene3D" id="3.30.450.30">
    <property type="entry name" value="Dynein light chain 2a, cytoplasmic"/>
    <property type="match status" value="1"/>
</dbReference>
<evidence type="ECO:0000313" key="2">
    <source>
        <dbReference type="Proteomes" id="UP000596827"/>
    </source>
</evidence>
<protein>
    <recommendedName>
        <fullName evidence="3">Roadblock/LC7 domain-containing protein</fullName>
    </recommendedName>
</protein>
<proteinExistence type="predicted"/>
<sequence length="119" mass="12895">MSTIKQMLDDLLTGDGAMCAAVVDSNSGMMLGSAGSGVDLEIAAAGNTEVVRAKLKTMKALGLNETIEDILITLGRQYHIIRPCARKEGVFIYYVLDKAKANLAMSRRKVQDADRDLNF</sequence>
<evidence type="ECO:0008006" key="3">
    <source>
        <dbReference type="Google" id="ProtNLM"/>
    </source>
</evidence>
<dbReference type="Proteomes" id="UP000596827">
    <property type="component" value="Unassembled WGS sequence"/>
</dbReference>
<keyword evidence="2" id="KW-1185">Reference proteome</keyword>
<evidence type="ECO:0000313" key="1">
    <source>
        <dbReference type="EMBL" id="MBC5767808.1"/>
    </source>
</evidence>
<gene>
    <name evidence="1" type="ORF">H8R02_25320</name>
</gene>
<dbReference type="EMBL" id="JACORU010000013">
    <property type="protein sequence ID" value="MBC5767808.1"/>
    <property type="molecule type" value="Genomic_DNA"/>
</dbReference>
<organism evidence="1 2">
    <name type="scientific">Ramlibacter albus</name>
    <dbReference type="NCBI Taxonomy" id="2079448"/>
    <lineage>
        <taxon>Bacteria</taxon>
        <taxon>Pseudomonadati</taxon>
        <taxon>Pseudomonadota</taxon>
        <taxon>Betaproteobacteria</taxon>
        <taxon>Burkholderiales</taxon>
        <taxon>Comamonadaceae</taxon>
        <taxon>Ramlibacter</taxon>
    </lineage>
</organism>
<comment type="caution">
    <text evidence="1">The sequence shown here is derived from an EMBL/GenBank/DDBJ whole genome shotgun (WGS) entry which is preliminary data.</text>
</comment>
<reference evidence="1" key="1">
    <citation type="submission" date="2020-08" db="EMBL/GenBank/DDBJ databases">
        <title>Ramlibacter sp. GTP1 16S ribosomal RNA gene genome sequencing and assembly.</title>
        <authorList>
            <person name="Kang M."/>
        </authorList>
    </citation>
    <scope>NUCLEOTIDE SEQUENCE</scope>
    <source>
        <strain evidence="1">GTP1</strain>
    </source>
</reference>
<dbReference type="AlphaFoldDB" id="A0A923MCE8"/>
<name>A0A923MCE8_9BURK</name>